<dbReference type="InterPro" id="IPR038762">
    <property type="entry name" value="ABM_predict"/>
</dbReference>
<keyword evidence="3" id="KW-0503">Monooxygenase</keyword>
<feature type="transmembrane region" description="Helical" evidence="1">
    <location>
        <begin position="232"/>
        <end position="251"/>
    </location>
</feature>
<protein>
    <submittedName>
        <fullName evidence="3">Antibiotic biosynthesis monooxygenase (ABM) superfamily enzyme</fullName>
    </submittedName>
</protein>
<dbReference type="InterPro" id="IPR011008">
    <property type="entry name" value="Dimeric_a/b-barrel"/>
</dbReference>
<dbReference type="PANTHER" id="PTHR40057:SF1">
    <property type="entry name" value="SLR1162 PROTEIN"/>
    <property type="match status" value="1"/>
</dbReference>
<keyword evidence="3" id="KW-0560">Oxidoreductase</keyword>
<feature type="transmembrane region" description="Helical" evidence="1">
    <location>
        <begin position="297"/>
        <end position="321"/>
    </location>
</feature>
<keyword evidence="1" id="KW-1133">Transmembrane helix</keyword>
<sequence>MKPGSNRGASDRGVTVVISSKVREGREEEYRRWQQEINESMRSFAGFEGAEAYPPIPGEQPSWVSVFRFSDIARLTGWLNSESRRVLLDEVRPLLEEPPALEVLAGRTPGSEAVTAVISHNVRPGREGDFTRWQDRLHRAEERFPGFLGFEAFAPVPGIQPHWVVMTRFDTREHLENWLASDTRRKLLDEGRDCVVDFDVRTVKSAFGGWFRFGGGAAGEGVPPNWKQAMCVLLALYPTVMALNLTVSRVLSGAGLPLYLVLFIGNVLSVAILTWVLMPLVNRAFAAWLRPDVPRSFLAGAAGALVIVLCYALSIAVFAVITR</sequence>
<dbReference type="SUPFAM" id="SSF54909">
    <property type="entry name" value="Dimeric alpha+beta barrel"/>
    <property type="match status" value="2"/>
</dbReference>
<dbReference type="RefSeq" id="WP_318786831.1">
    <property type="nucleotide sequence ID" value="NZ_JADBEK010000001.1"/>
</dbReference>
<dbReference type="Gene3D" id="3.30.70.100">
    <property type="match status" value="2"/>
</dbReference>
<gene>
    <name evidence="3" type="ORF">H4W80_002543</name>
</gene>
<keyword evidence="1" id="KW-0812">Transmembrane</keyword>
<comment type="caution">
    <text evidence="3">The sequence shown here is derived from an EMBL/GenBank/DDBJ whole genome shotgun (WGS) entry which is preliminary data.</text>
</comment>
<reference evidence="3 4" key="1">
    <citation type="submission" date="2020-10" db="EMBL/GenBank/DDBJ databases">
        <title>Sequencing the genomes of 1000 actinobacteria strains.</title>
        <authorList>
            <person name="Klenk H.-P."/>
        </authorList>
    </citation>
    <scope>NUCLEOTIDE SEQUENCE [LARGE SCALE GENOMIC DNA]</scope>
    <source>
        <strain evidence="3 4">DSM 43173</strain>
    </source>
</reference>
<proteinExistence type="predicted"/>
<organism evidence="3 4">
    <name type="scientific">Nonomuraea angiospora</name>
    <dbReference type="NCBI Taxonomy" id="46172"/>
    <lineage>
        <taxon>Bacteria</taxon>
        <taxon>Bacillati</taxon>
        <taxon>Actinomycetota</taxon>
        <taxon>Actinomycetes</taxon>
        <taxon>Streptosporangiales</taxon>
        <taxon>Streptosporangiaceae</taxon>
        <taxon>Nonomuraea</taxon>
    </lineage>
</organism>
<feature type="domain" description="ABM" evidence="2">
    <location>
        <begin position="14"/>
        <end position="103"/>
    </location>
</feature>
<evidence type="ECO:0000313" key="3">
    <source>
        <dbReference type="EMBL" id="MBE1584285.1"/>
    </source>
</evidence>
<feature type="domain" description="ABM" evidence="2">
    <location>
        <begin position="114"/>
        <end position="203"/>
    </location>
</feature>
<feature type="transmembrane region" description="Helical" evidence="1">
    <location>
        <begin position="258"/>
        <end position="277"/>
    </location>
</feature>
<dbReference type="InterPro" id="IPR007138">
    <property type="entry name" value="ABM_dom"/>
</dbReference>
<dbReference type="PANTHER" id="PTHR40057">
    <property type="entry name" value="SLR1162 PROTEIN"/>
    <property type="match status" value="1"/>
</dbReference>
<accession>A0ABR9LUF2</accession>
<name>A0ABR9LUF2_9ACTN</name>
<evidence type="ECO:0000256" key="1">
    <source>
        <dbReference type="SAM" id="Phobius"/>
    </source>
</evidence>
<evidence type="ECO:0000313" key="4">
    <source>
        <dbReference type="Proteomes" id="UP000633509"/>
    </source>
</evidence>
<keyword evidence="4" id="KW-1185">Reference proteome</keyword>
<dbReference type="Pfam" id="PF03992">
    <property type="entry name" value="ABM"/>
    <property type="match status" value="2"/>
</dbReference>
<dbReference type="PROSITE" id="PS51725">
    <property type="entry name" value="ABM"/>
    <property type="match status" value="2"/>
</dbReference>
<dbReference type="EMBL" id="JADBEK010000001">
    <property type="protein sequence ID" value="MBE1584285.1"/>
    <property type="molecule type" value="Genomic_DNA"/>
</dbReference>
<keyword evidence="1" id="KW-0472">Membrane</keyword>
<dbReference type="Proteomes" id="UP000633509">
    <property type="component" value="Unassembled WGS sequence"/>
</dbReference>
<evidence type="ECO:0000259" key="2">
    <source>
        <dbReference type="PROSITE" id="PS51725"/>
    </source>
</evidence>
<dbReference type="GO" id="GO:0004497">
    <property type="term" value="F:monooxygenase activity"/>
    <property type="evidence" value="ECO:0007669"/>
    <property type="project" value="UniProtKB-KW"/>
</dbReference>